<dbReference type="Proteomes" id="UP001174691">
    <property type="component" value="Unassembled WGS sequence"/>
</dbReference>
<reference evidence="3" key="1">
    <citation type="submission" date="2022-07" db="EMBL/GenBank/DDBJ databases">
        <title>Fungi with potential for degradation of polypropylene.</title>
        <authorList>
            <person name="Gostincar C."/>
        </authorList>
    </citation>
    <scope>NUCLEOTIDE SEQUENCE</scope>
    <source>
        <strain evidence="3">EXF-13287</strain>
    </source>
</reference>
<evidence type="ECO:0000256" key="1">
    <source>
        <dbReference type="SAM" id="MobiDB-lite"/>
    </source>
</evidence>
<protein>
    <submittedName>
        <fullName evidence="3">Zonadhesin</fullName>
    </submittedName>
</protein>
<accession>A0AA38VPI4</accession>
<dbReference type="EMBL" id="JANBVN010000106">
    <property type="protein sequence ID" value="KAJ9143938.1"/>
    <property type="molecule type" value="Genomic_DNA"/>
</dbReference>
<feature type="transmembrane region" description="Helical" evidence="2">
    <location>
        <begin position="990"/>
        <end position="1014"/>
    </location>
</feature>
<keyword evidence="4" id="KW-1185">Reference proteome</keyword>
<feature type="compositionally biased region" description="Low complexity" evidence="1">
    <location>
        <begin position="177"/>
        <end position="192"/>
    </location>
</feature>
<name>A0AA38VPI4_9PEZI</name>
<feature type="transmembrane region" description="Helical" evidence="2">
    <location>
        <begin position="939"/>
        <end position="958"/>
    </location>
</feature>
<feature type="transmembrane region" description="Helical" evidence="2">
    <location>
        <begin position="1055"/>
        <end position="1073"/>
    </location>
</feature>
<comment type="caution">
    <text evidence="3">The sequence shown here is derived from an EMBL/GenBank/DDBJ whole genome shotgun (WGS) entry which is preliminary data.</text>
</comment>
<keyword evidence="2" id="KW-1133">Transmembrane helix</keyword>
<gene>
    <name evidence="3" type="ORF">NKR19_g6648</name>
</gene>
<keyword evidence="2" id="KW-0812">Transmembrane</keyword>
<dbReference type="Pfam" id="PF11915">
    <property type="entry name" value="DUF3433"/>
    <property type="match status" value="2"/>
</dbReference>
<feature type="compositionally biased region" description="Basic and acidic residues" evidence="1">
    <location>
        <begin position="29"/>
        <end position="38"/>
    </location>
</feature>
<dbReference type="InterPro" id="IPR021840">
    <property type="entry name" value="DUF3433"/>
</dbReference>
<feature type="compositionally biased region" description="Polar residues" evidence="1">
    <location>
        <begin position="10"/>
        <end position="21"/>
    </location>
</feature>
<feature type="transmembrane region" description="Helical" evidence="2">
    <location>
        <begin position="1093"/>
        <end position="1113"/>
    </location>
</feature>
<feature type="region of interest" description="Disordered" evidence="1">
    <location>
        <begin position="176"/>
        <end position="199"/>
    </location>
</feature>
<feature type="region of interest" description="Disordered" evidence="1">
    <location>
        <begin position="1"/>
        <end position="42"/>
    </location>
</feature>
<evidence type="ECO:0000256" key="2">
    <source>
        <dbReference type="SAM" id="Phobius"/>
    </source>
</evidence>
<feature type="non-terminal residue" evidence="3">
    <location>
        <position position="1"/>
    </location>
</feature>
<sequence>MFHPSRRRAQTTTYEYNPQATEDQEEADDHVHSIEEKRRAKGKRANYKPTALTWPFIVAQILVLAIAIGLVVWAEKAMPDSNNTAIIDPIPSAAAPVRLIRAEVDQHGFRDCVEPNGYQCNVQPAVRPLHRYFQLRFGLFKSYHDPRRVYSVGKLNNVDKRFLVRGHGNCDADHPDSWTTWSSSSDPVSPSSQGNRNGRISTFIDPTATESTTSLSTSIITSNFTTTAKSTMNLTSTITIPEHTTTFNVTRSTVITTGGTRTGNLTLPASTVSISYTVTQTQSSTAVYSSTGDLSQEPWTTTLVSEVTSVIASFTVIAPTTVASEVVEPPSTITSVTVFPTTSEVPATTAETVVQTYVPYLVTGQTVITSVATVIIQPPQTQAEAEAPPVTIVGTSVAGGQVYTVAETFAPQTKVVGETGGPVTHVATPPPQTIVSQVGGTVVTNFIVVTPTPTTRTVSSGVESTFGGESRLVVETPSPQTVVTIQGGSLVTYISTPPPRTEVTVLGGTLTTVPVTSTSSGFQPISYIITTNSGGSTSIVVTTPPPARVVKTINGTPVTFDATFPPTTYTTIFGGTQAILTTATTPTGTDPITLTFASTISGSLTTVIQTFPPSTFVTSVSGHQSTITTTPSPSTYLSTAPLSTSTFTSTSAAPSRTTTSPPSQTSLVVTTKTYNLSSREYFTGTFLPPLLAVSLVIPLRIIDLNAKLYQPFNSLAAGASGYDALTLQFTGLMGFITPAATLMQGRPVPFITTLSVLCASFMVPLAAEAVSLKLHGRCSPLSSRGCAAALGVSPVSAHALLALAAAAAALLCLLLFFLRDWTTGLHANPWNLAGIASLSRNPDVRIRCAGDDDASVRRAVADKTYGLGYYETRDGREEYGLLLADDSGRGLSSQQQQQQQPESEHSGESRNSPPLHDGALGSSRPSSSKPLPFMTLRHPWRVTFALYLAGLLALIAYYDHTLVAQVRDPTVPRYTRFHLSLDSHDFGIRFLFAGLGVVIAFCWQALFVAVATILPFHALHSSRKGPAGAADSILLSRPTNAFSGLYLAVRRRHPFYAAVSLCAVLSEFLPVLLSNVPHRLTQVLGPTLVCTRASLAVLGVMVAVVGWSFFVAWPPMPVDPRSVAGMV</sequence>
<evidence type="ECO:0000313" key="3">
    <source>
        <dbReference type="EMBL" id="KAJ9143938.1"/>
    </source>
</evidence>
<feature type="transmembrane region" description="Helical" evidence="2">
    <location>
        <begin position="51"/>
        <end position="74"/>
    </location>
</feature>
<evidence type="ECO:0000313" key="4">
    <source>
        <dbReference type="Proteomes" id="UP001174691"/>
    </source>
</evidence>
<keyword evidence="2" id="KW-0472">Membrane</keyword>
<proteinExistence type="predicted"/>
<dbReference type="AlphaFoldDB" id="A0AA38VPI4"/>
<organism evidence="3 4">
    <name type="scientific">Coniochaeta hoffmannii</name>
    <dbReference type="NCBI Taxonomy" id="91930"/>
    <lineage>
        <taxon>Eukaryota</taxon>
        <taxon>Fungi</taxon>
        <taxon>Dikarya</taxon>
        <taxon>Ascomycota</taxon>
        <taxon>Pezizomycotina</taxon>
        <taxon>Sordariomycetes</taxon>
        <taxon>Sordariomycetidae</taxon>
        <taxon>Coniochaetales</taxon>
        <taxon>Coniochaetaceae</taxon>
        <taxon>Coniochaeta</taxon>
    </lineage>
</organism>
<feature type="transmembrane region" description="Helical" evidence="2">
    <location>
        <begin position="799"/>
        <end position="818"/>
    </location>
</feature>
<feature type="region of interest" description="Disordered" evidence="1">
    <location>
        <begin position="890"/>
        <end position="927"/>
    </location>
</feature>